<feature type="region of interest" description="Disordered" evidence="4">
    <location>
        <begin position="195"/>
        <end position="695"/>
    </location>
</feature>
<dbReference type="EMBL" id="PTQR01000047">
    <property type="protein sequence ID" value="TKX24146.1"/>
    <property type="molecule type" value="Genomic_DNA"/>
</dbReference>
<evidence type="ECO:0000259" key="5">
    <source>
        <dbReference type="PROSITE" id="PS50014"/>
    </source>
</evidence>
<evidence type="ECO:0000256" key="3">
    <source>
        <dbReference type="SAM" id="Coils"/>
    </source>
</evidence>
<organism evidence="6 7">
    <name type="scientific">Elsinoe australis</name>
    <dbReference type="NCBI Taxonomy" id="40998"/>
    <lineage>
        <taxon>Eukaryota</taxon>
        <taxon>Fungi</taxon>
        <taxon>Dikarya</taxon>
        <taxon>Ascomycota</taxon>
        <taxon>Pezizomycotina</taxon>
        <taxon>Dothideomycetes</taxon>
        <taxon>Dothideomycetidae</taxon>
        <taxon>Myriangiales</taxon>
        <taxon>Elsinoaceae</taxon>
        <taxon>Elsinoe</taxon>
    </lineage>
</organism>
<dbReference type="Pfam" id="PF00439">
    <property type="entry name" value="Bromodomain"/>
    <property type="match status" value="1"/>
</dbReference>
<feature type="region of interest" description="Disordered" evidence="4">
    <location>
        <begin position="848"/>
        <end position="868"/>
    </location>
</feature>
<feature type="compositionally biased region" description="Polar residues" evidence="4">
    <location>
        <begin position="80"/>
        <end position="94"/>
    </location>
</feature>
<feature type="compositionally biased region" description="Polar residues" evidence="4">
    <location>
        <begin position="247"/>
        <end position="257"/>
    </location>
</feature>
<feature type="region of interest" description="Disordered" evidence="4">
    <location>
        <begin position="767"/>
        <end position="791"/>
    </location>
</feature>
<dbReference type="SUPFAM" id="SSF47370">
    <property type="entry name" value="Bromodomain"/>
    <property type="match status" value="1"/>
</dbReference>
<feature type="compositionally biased region" description="Polar residues" evidence="4">
    <location>
        <begin position="458"/>
        <end position="475"/>
    </location>
</feature>
<feature type="compositionally biased region" description="Polar residues" evidence="4">
    <location>
        <begin position="377"/>
        <end position="387"/>
    </location>
</feature>
<dbReference type="PANTHER" id="PTHR15398:SF4">
    <property type="entry name" value="BROMODOMAIN-CONTAINING PROTEIN 8 ISOFORM X1"/>
    <property type="match status" value="1"/>
</dbReference>
<keyword evidence="3" id="KW-0175">Coiled coil</keyword>
<keyword evidence="1 2" id="KW-0103">Bromodomain</keyword>
<feature type="domain" description="Bromo" evidence="5">
    <location>
        <begin position="715"/>
        <end position="828"/>
    </location>
</feature>
<feature type="compositionally biased region" description="Pro residues" evidence="4">
    <location>
        <begin position="360"/>
        <end position="372"/>
    </location>
</feature>
<protein>
    <submittedName>
        <fullName evidence="6">Bromodomain-containing protein 2</fullName>
    </submittedName>
</protein>
<dbReference type="PRINTS" id="PR00503">
    <property type="entry name" value="BROMODOMAIN"/>
</dbReference>
<gene>
    <name evidence="6" type="ORF">C1H76_3715</name>
</gene>
<feature type="compositionally biased region" description="Polar residues" evidence="4">
    <location>
        <begin position="505"/>
        <end position="515"/>
    </location>
</feature>
<dbReference type="PANTHER" id="PTHR15398">
    <property type="entry name" value="BROMODOMAIN-CONTAINING PROTEIN 8"/>
    <property type="match status" value="1"/>
</dbReference>
<feature type="compositionally biased region" description="Low complexity" evidence="4">
    <location>
        <begin position="325"/>
        <end position="338"/>
    </location>
</feature>
<feature type="compositionally biased region" description="Basic residues" evidence="4">
    <location>
        <begin position="584"/>
        <end position="595"/>
    </location>
</feature>
<evidence type="ECO:0000256" key="2">
    <source>
        <dbReference type="PROSITE-ProRule" id="PRU00035"/>
    </source>
</evidence>
<dbReference type="GO" id="GO:0006325">
    <property type="term" value="P:chromatin organization"/>
    <property type="evidence" value="ECO:0007669"/>
    <property type="project" value="UniProtKB-ARBA"/>
</dbReference>
<dbReference type="InterPro" id="IPR036427">
    <property type="entry name" value="Bromodomain-like_sf"/>
</dbReference>
<reference evidence="6 7" key="1">
    <citation type="submission" date="2018-02" db="EMBL/GenBank/DDBJ databases">
        <title>Draft genome sequences of Elsinoe sp., causing black scab on jojoba.</title>
        <authorList>
            <person name="Stodart B."/>
            <person name="Jeffress S."/>
            <person name="Ash G."/>
            <person name="Arun Chinnappa K."/>
        </authorList>
    </citation>
    <scope>NUCLEOTIDE SEQUENCE [LARGE SCALE GENOMIC DNA]</scope>
    <source>
        <strain evidence="6 7">Hillstone_2</strain>
    </source>
</reference>
<feature type="region of interest" description="Disordered" evidence="4">
    <location>
        <begin position="78"/>
        <end position="109"/>
    </location>
</feature>
<sequence length="868" mass="94473">MVTNGLSTTRYTPLESLLFFQALRSEDLNSINFGKISNDLATLPLVKNDASFDRDRLSADALQNLYLSLVKEEAREELENTTTNNLKQPQQNGELSPGSRKRKAASPTLPTVEAAAKHIHLLPRLITKLYARYREAIVAAIKEEERTINVLDQEIKQFEDGEFDEKLRLENGIPAPQQASEDTLPKGMPTEAIKAPEQATSRPTTADAHAPAQSPSEERPRSSKASIDALVNHTPERESIKAPSHGRQPSGTTSTGHRGSLPPLSEMAPEHITGPSMPQQARPPPGHSPVQHHGPPPPVYQASPPVKHSSPYLNQYPMAAPSPPSQHQAASQSPTSPARMLPVPPGMKVQGSPVMQNGFQPPPPPGQMPMQPPHYGSPSQQRPSPVQASPAGRGYPPPQQQYPYAQQYQQYPGPQQQPYMQHPQAQQAQYQIRPSQQGGFQLPPFQVSAQDPSKVRHQYTNQRGTPQQNRYTQPHPSQPVPGGQSPYAQYSPFPQTPQPPPRLSLDSQRLTNSVIASLRKRRSTSTWKTPNHTPLNPPRSPTRPAVEPFSPTKPAAKPVENVRAEIPSSPPPEDSKPDDDTKQRKPIKKTTRKTRGSSVASSNIASSTRGRTRSQSVMSHADTATAEGPSTRTRGGVKAEPSTPAETASDPTETPAAKATRPRRSTLQPPSSAVRASPRGTPAPSNTDHREERRDVVYATRNFSRLSSVILNEISAHRHAGPFQKPVSERDVEGYNDIIKRPQDLKSIKAAITAGSRAVNAAVAAKEAEAEGEEEDGAGQSTGSTIMLPKSEDLIPPKGIVNSAQLEKEVMRMFANAVMFNPGEEGFVVDAREMADDVARKVGDWRGVETHEGDAGAGGQGNVKRRKL</sequence>
<dbReference type="AlphaFoldDB" id="A0A4U7B5U9"/>
<dbReference type="GO" id="GO:0035267">
    <property type="term" value="C:NuA4 histone acetyltransferase complex"/>
    <property type="evidence" value="ECO:0007669"/>
    <property type="project" value="TreeGrafter"/>
</dbReference>
<dbReference type="InterPro" id="IPR001487">
    <property type="entry name" value="Bromodomain"/>
</dbReference>
<evidence type="ECO:0000313" key="6">
    <source>
        <dbReference type="EMBL" id="TKX24146.1"/>
    </source>
</evidence>
<feature type="coiled-coil region" evidence="3">
    <location>
        <begin position="134"/>
        <end position="161"/>
    </location>
</feature>
<feature type="compositionally biased region" description="Basic and acidic residues" evidence="4">
    <location>
        <begin position="573"/>
        <end position="583"/>
    </location>
</feature>
<dbReference type="Proteomes" id="UP000308133">
    <property type="component" value="Unassembled WGS sequence"/>
</dbReference>
<accession>A0A4U7B5U9</accession>
<evidence type="ECO:0000256" key="1">
    <source>
        <dbReference type="ARBA" id="ARBA00023117"/>
    </source>
</evidence>
<evidence type="ECO:0000256" key="4">
    <source>
        <dbReference type="SAM" id="MobiDB-lite"/>
    </source>
</evidence>
<dbReference type="PROSITE" id="PS50014">
    <property type="entry name" value="BROMODOMAIN_2"/>
    <property type="match status" value="1"/>
</dbReference>
<feature type="compositionally biased region" description="Polar residues" evidence="4">
    <location>
        <begin position="524"/>
        <end position="534"/>
    </location>
</feature>
<dbReference type="Gene3D" id="1.20.920.10">
    <property type="entry name" value="Bromodomain-like"/>
    <property type="match status" value="1"/>
</dbReference>
<comment type="caution">
    <text evidence="6">The sequence shown here is derived from an EMBL/GenBank/DDBJ whole genome shotgun (WGS) entry which is preliminary data.</text>
</comment>
<name>A0A4U7B5U9_9PEZI</name>
<feature type="compositionally biased region" description="Low complexity" evidence="4">
    <location>
        <begin position="597"/>
        <end position="607"/>
    </location>
</feature>
<feature type="region of interest" description="Disordered" evidence="4">
    <location>
        <begin position="169"/>
        <end position="188"/>
    </location>
</feature>
<evidence type="ECO:0000313" key="7">
    <source>
        <dbReference type="Proteomes" id="UP000308133"/>
    </source>
</evidence>
<feature type="compositionally biased region" description="Low complexity" evidence="4">
    <location>
        <begin position="401"/>
        <end position="437"/>
    </location>
</feature>
<proteinExistence type="predicted"/>